<protein>
    <submittedName>
        <fullName evidence="1">Uncharacterized protein</fullName>
    </submittedName>
</protein>
<gene>
    <name evidence="1" type="ORF">Baya_11703</name>
</gene>
<comment type="caution">
    <text evidence="1">The sequence shown here is derived from an EMBL/GenBank/DDBJ whole genome shotgun (WGS) entry which is preliminary data.</text>
</comment>
<dbReference type="EMBL" id="VCAZ01000093">
    <property type="protein sequence ID" value="TSR39576.1"/>
    <property type="molecule type" value="Genomic_DNA"/>
</dbReference>
<evidence type="ECO:0000313" key="1">
    <source>
        <dbReference type="EMBL" id="TSR39576.1"/>
    </source>
</evidence>
<sequence length="167" mass="18792">MTPSIQAYVNRNIDSVHQGRIDVDSVHSADRSVHCLQRHGCFLQRLSLRLLRSLLHHPHLPPQVLLAAAGAFNTYPLLIKLKNLRQIILRVIDADRSKSVSSQTPLCRLLAAGLARNGQRLKQIPALFELGASHRFRIDSEAYLVAGIERSDVLKEYSITPNLTYRV</sequence>
<name>A0A556V1A2_BAGYA</name>
<accession>A0A556V1A2</accession>
<keyword evidence="2" id="KW-1185">Reference proteome</keyword>
<evidence type="ECO:0000313" key="2">
    <source>
        <dbReference type="Proteomes" id="UP000319801"/>
    </source>
</evidence>
<reference evidence="1 2" key="1">
    <citation type="journal article" date="2019" name="Genome Biol. Evol.">
        <title>Whole-Genome Sequencing of the Giant Devil Catfish, Bagarius yarrelli.</title>
        <authorList>
            <person name="Jiang W."/>
            <person name="Lv Y."/>
            <person name="Cheng L."/>
            <person name="Yang K."/>
            <person name="Chao B."/>
            <person name="Wang X."/>
            <person name="Li Y."/>
            <person name="Pan X."/>
            <person name="You X."/>
            <person name="Zhang Y."/>
            <person name="Yang J."/>
            <person name="Li J."/>
            <person name="Zhang X."/>
            <person name="Liu S."/>
            <person name="Sun C."/>
            <person name="Yang J."/>
            <person name="Shi Q."/>
        </authorList>
    </citation>
    <scope>NUCLEOTIDE SEQUENCE [LARGE SCALE GENOMIC DNA]</scope>
    <source>
        <strain evidence="1">JWS20170419001</strain>
        <tissue evidence="1">Muscle</tissue>
    </source>
</reference>
<dbReference type="Proteomes" id="UP000319801">
    <property type="component" value="Unassembled WGS sequence"/>
</dbReference>
<dbReference type="AlphaFoldDB" id="A0A556V1A2"/>
<proteinExistence type="predicted"/>
<organism evidence="1 2">
    <name type="scientific">Bagarius yarrelli</name>
    <name type="common">Goonch</name>
    <name type="synonym">Bagrus yarrelli</name>
    <dbReference type="NCBI Taxonomy" id="175774"/>
    <lineage>
        <taxon>Eukaryota</taxon>
        <taxon>Metazoa</taxon>
        <taxon>Chordata</taxon>
        <taxon>Craniata</taxon>
        <taxon>Vertebrata</taxon>
        <taxon>Euteleostomi</taxon>
        <taxon>Actinopterygii</taxon>
        <taxon>Neopterygii</taxon>
        <taxon>Teleostei</taxon>
        <taxon>Ostariophysi</taxon>
        <taxon>Siluriformes</taxon>
        <taxon>Sisoridae</taxon>
        <taxon>Sisorinae</taxon>
        <taxon>Bagarius</taxon>
    </lineage>
</organism>